<dbReference type="GO" id="GO:0006515">
    <property type="term" value="P:protein quality control for misfolded or incompletely synthesized proteins"/>
    <property type="evidence" value="ECO:0007669"/>
    <property type="project" value="TreeGrafter"/>
</dbReference>
<evidence type="ECO:0000313" key="8">
    <source>
        <dbReference type="EMBL" id="ODQ73804.1"/>
    </source>
</evidence>
<keyword evidence="3" id="KW-0808">Transferase</keyword>
<evidence type="ECO:0000256" key="2">
    <source>
        <dbReference type="ARBA" id="ARBA00012483"/>
    </source>
</evidence>
<evidence type="ECO:0000256" key="1">
    <source>
        <dbReference type="ARBA" id="ARBA00000900"/>
    </source>
</evidence>
<evidence type="ECO:0000259" key="7">
    <source>
        <dbReference type="PROSITE" id="PS51698"/>
    </source>
</evidence>
<reference evidence="8 9" key="1">
    <citation type="journal article" date="2016" name="Proc. Natl. Acad. Sci. U.S.A.">
        <title>Comparative genomics of biotechnologically important yeasts.</title>
        <authorList>
            <person name="Riley R."/>
            <person name="Haridas S."/>
            <person name="Wolfe K.H."/>
            <person name="Lopes M.R."/>
            <person name="Hittinger C.T."/>
            <person name="Goeker M."/>
            <person name="Salamov A.A."/>
            <person name="Wisecaver J.H."/>
            <person name="Long T.M."/>
            <person name="Calvey C.H."/>
            <person name="Aerts A.L."/>
            <person name="Barry K.W."/>
            <person name="Choi C."/>
            <person name="Clum A."/>
            <person name="Coughlan A.Y."/>
            <person name="Deshpande S."/>
            <person name="Douglass A.P."/>
            <person name="Hanson S.J."/>
            <person name="Klenk H.-P."/>
            <person name="LaButti K.M."/>
            <person name="Lapidus A."/>
            <person name="Lindquist E.A."/>
            <person name="Lipzen A.M."/>
            <person name="Meier-Kolthoff J.P."/>
            <person name="Ohm R.A."/>
            <person name="Otillar R.P."/>
            <person name="Pangilinan J.L."/>
            <person name="Peng Y."/>
            <person name="Rokas A."/>
            <person name="Rosa C.A."/>
            <person name="Scheuner C."/>
            <person name="Sibirny A.A."/>
            <person name="Slot J.C."/>
            <person name="Stielow J.B."/>
            <person name="Sun H."/>
            <person name="Kurtzman C.P."/>
            <person name="Blackwell M."/>
            <person name="Grigoriev I.V."/>
            <person name="Jeffries T.W."/>
        </authorList>
    </citation>
    <scope>NUCLEOTIDE SEQUENCE [LARGE SCALE GENOMIC DNA]</scope>
    <source>
        <strain evidence="8 9">NRRL Y-11557</strain>
    </source>
</reference>
<dbReference type="Gene3D" id="3.30.40.10">
    <property type="entry name" value="Zinc/RING finger domain, C3HC4 (zinc finger)"/>
    <property type="match status" value="1"/>
</dbReference>
<dbReference type="InterPro" id="IPR013083">
    <property type="entry name" value="Znf_RING/FYVE/PHD"/>
</dbReference>
<accession>A0A1E3Q8I0</accession>
<keyword evidence="9" id="KW-1185">Reference proteome</keyword>
<dbReference type="GO" id="GO:0043161">
    <property type="term" value="P:proteasome-mediated ubiquitin-dependent protein catabolic process"/>
    <property type="evidence" value="ECO:0007669"/>
    <property type="project" value="TreeGrafter"/>
</dbReference>
<proteinExistence type="predicted"/>
<dbReference type="Pfam" id="PF04564">
    <property type="entry name" value="U-box"/>
    <property type="match status" value="1"/>
</dbReference>
<dbReference type="SUPFAM" id="SSF48452">
    <property type="entry name" value="TPR-like"/>
    <property type="match status" value="1"/>
</dbReference>
<dbReference type="InterPro" id="IPR011990">
    <property type="entry name" value="TPR-like_helical_dom_sf"/>
</dbReference>
<dbReference type="Gene3D" id="6.10.140.2020">
    <property type="match status" value="1"/>
</dbReference>
<evidence type="ECO:0000256" key="5">
    <source>
        <dbReference type="ARBA" id="ARBA00022786"/>
    </source>
</evidence>
<dbReference type="SMART" id="SM00504">
    <property type="entry name" value="Ubox"/>
    <property type="match status" value="1"/>
</dbReference>
<dbReference type="EMBL" id="KV454293">
    <property type="protein sequence ID" value="ODQ73804.1"/>
    <property type="molecule type" value="Genomic_DNA"/>
</dbReference>
<dbReference type="STRING" id="675824.A0A1E3Q8I0"/>
<dbReference type="Pfam" id="PF18391">
    <property type="entry name" value="CHIP_TPR_N"/>
    <property type="match status" value="1"/>
</dbReference>
<evidence type="ECO:0000256" key="3">
    <source>
        <dbReference type="ARBA" id="ARBA00022679"/>
    </source>
</evidence>
<evidence type="ECO:0000256" key="6">
    <source>
        <dbReference type="PROSITE-ProRule" id="PRU00339"/>
    </source>
</evidence>
<dbReference type="GO" id="GO:0000209">
    <property type="term" value="P:protein polyubiquitination"/>
    <property type="evidence" value="ECO:0007669"/>
    <property type="project" value="TreeGrafter"/>
</dbReference>
<dbReference type="PROSITE" id="PS50005">
    <property type="entry name" value="TPR"/>
    <property type="match status" value="1"/>
</dbReference>
<dbReference type="Pfam" id="PF00515">
    <property type="entry name" value="TPR_1"/>
    <property type="match status" value="1"/>
</dbReference>
<keyword evidence="4" id="KW-0677">Repeat</keyword>
<protein>
    <recommendedName>
        <fullName evidence="2">RING-type E3 ubiquitin transferase</fullName>
        <ecNumber evidence="2">2.3.2.27</ecNumber>
    </recommendedName>
</protein>
<name>A0A1E3Q8I0_LIPST</name>
<dbReference type="SUPFAM" id="SSF57850">
    <property type="entry name" value="RING/U-box"/>
    <property type="match status" value="1"/>
</dbReference>
<dbReference type="PROSITE" id="PS51698">
    <property type="entry name" value="U_BOX"/>
    <property type="match status" value="1"/>
</dbReference>
<evidence type="ECO:0000313" key="9">
    <source>
        <dbReference type="Proteomes" id="UP000094385"/>
    </source>
</evidence>
<dbReference type="AlphaFoldDB" id="A0A1E3Q8I0"/>
<gene>
    <name evidence="8" type="ORF">LIPSTDRAFT_271329</name>
</gene>
<dbReference type="GO" id="GO:0071218">
    <property type="term" value="P:cellular response to misfolded protein"/>
    <property type="evidence" value="ECO:0007669"/>
    <property type="project" value="TreeGrafter"/>
</dbReference>
<sequence length="278" mass="32528">MQPAELHKEAGNALFSHEDYEGAIREYTKAIVQDASNPAYFTNRALCRLRLHKYEEALADCQKALELTSDNMKAHFYKAQALLALDRPNEALRSSKLAYELSLMQKSPSASSIAQTVLNAKKRRWEVMEQRRVEKEGQLLFEMKDILHAHYETKIKQAGEDPDATEQEKIETREFLEYEYSEKVSQLEHTFERSDEKYRKREVPDYLIDPISFNVFYDPVVSKSGQSFERSVILEHLKNHKFDPFTREYLTERDLRPNLSLKAACEQFLDENGWAVDY</sequence>
<dbReference type="Gene3D" id="1.25.40.10">
    <property type="entry name" value="Tetratricopeptide repeat domain"/>
    <property type="match status" value="1"/>
</dbReference>
<comment type="catalytic activity">
    <reaction evidence="1">
        <text>S-ubiquitinyl-[E2 ubiquitin-conjugating enzyme]-L-cysteine + [acceptor protein]-L-lysine = [E2 ubiquitin-conjugating enzyme]-L-cysteine + N(6)-ubiquitinyl-[acceptor protein]-L-lysine.</text>
        <dbReference type="EC" id="2.3.2.27"/>
    </reaction>
</comment>
<dbReference type="GO" id="GO:0005737">
    <property type="term" value="C:cytoplasm"/>
    <property type="evidence" value="ECO:0007669"/>
    <property type="project" value="TreeGrafter"/>
</dbReference>
<dbReference type="Proteomes" id="UP000094385">
    <property type="component" value="Unassembled WGS sequence"/>
</dbReference>
<feature type="domain" description="U-box" evidence="7">
    <location>
        <begin position="202"/>
        <end position="275"/>
    </location>
</feature>
<dbReference type="InterPro" id="IPR041312">
    <property type="entry name" value="CHIP_TPR_N"/>
</dbReference>
<dbReference type="InterPro" id="IPR019734">
    <property type="entry name" value="TPR_rpt"/>
</dbReference>
<organism evidence="8 9">
    <name type="scientific">Lipomyces starkeyi NRRL Y-11557</name>
    <dbReference type="NCBI Taxonomy" id="675824"/>
    <lineage>
        <taxon>Eukaryota</taxon>
        <taxon>Fungi</taxon>
        <taxon>Dikarya</taxon>
        <taxon>Ascomycota</taxon>
        <taxon>Saccharomycotina</taxon>
        <taxon>Lipomycetes</taxon>
        <taxon>Lipomycetales</taxon>
        <taxon>Lipomycetaceae</taxon>
        <taxon>Lipomyces</taxon>
    </lineage>
</organism>
<dbReference type="GO" id="GO:0061630">
    <property type="term" value="F:ubiquitin protein ligase activity"/>
    <property type="evidence" value="ECO:0007669"/>
    <property type="project" value="UniProtKB-EC"/>
</dbReference>
<dbReference type="GO" id="GO:0051087">
    <property type="term" value="F:protein-folding chaperone binding"/>
    <property type="evidence" value="ECO:0007669"/>
    <property type="project" value="TreeGrafter"/>
</dbReference>
<keyword evidence="5" id="KW-0833">Ubl conjugation pathway</keyword>
<evidence type="ECO:0000256" key="4">
    <source>
        <dbReference type="ARBA" id="ARBA00022737"/>
    </source>
</evidence>
<keyword evidence="6" id="KW-0802">TPR repeat</keyword>
<feature type="repeat" description="TPR" evidence="6">
    <location>
        <begin position="4"/>
        <end position="37"/>
    </location>
</feature>
<dbReference type="EC" id="2.3.2.27" evidence="2"/>
<dbReference type="InterPro" id="IPR003613">
    <property type="entry name" value="Ubox_domain"/>
</dbReference>
<dbReference type="GO" id="GO:0045862">
    <property type="term" value="P:positive regulation of proteolysis"/>
    <property type="evidence" value="ECO:0007669"/>
    <property type="project" value="TreeGrafter"/>
</dbReference>
<dbReference type="OrthoDB" id="629492at2759"/>
<dbReference type="PANTHER" id="PTHR46803">
    <property type="entry name" value="E3 UBIQUITIN-PROTEIN LIGASE CHIP"/>
    <property type="match status" value="1"/>
</dbReference>
<dbReference type="SMART" id="SM00028">
    <property type="entry name" value="TPR"/>
    <property type="match status" value="3"/>
</dbReference>
<dbReference type="PANTHER" id="PTHR46803:SF2">
    <property type="entry name" value="E3 UBIQUITIN-PROTEIN LIGASE CHIP"/>
    <property type="match status" value="1"/>
</dbReference>